<dbReference type="EMBL" id="CAJVPI010001910">
    <property type="protein sequence ID" value="CAG8630395.1"/>
    <property type="molecule type" value="Genomic_DNA"/>
</dbReference>
<reference evidence="1" key="1">
    <citation type="submission" date="2021-06" db="EMBL/GenBank/DDBJ databases">
        <authorList>
            <person name="Kallberg Y."/>
            <person name="Tangrot J."/>
            <person name="Rosling A."/>
        </authorList>
    </citation>
    <scope>NUCLEOTIDE SEQUENCE</scope>
    <source>
        <strain evidence="1">BR232B</strain>
    </source>
</reference>
<dbReference type="Proteomes" id="UP000789739">
    <property type="component" value="Unassembled WGS sequence"/>
</dbReference>
<gene>
    <name evidence="1" type="ORF">PBRASI_LOCUS9217</name>
</gene>
<name>A0A9N9GVV7_9GLOM</name>
<keyword evidence="2" id="KW-1185">Reference proteome</keyword>
<protein>
    <submittedName>
        <fullName evidence="1">1865_t:CDS:1</fullName>
    </submittedName>
</protein>
<comment type="caution">
    <text evidence="1">The sequence shown here is derived from an EMBL/GenBank/DDBJ whole genome shotgun (WGS) entry which is preliminary data.</text>
</comment>
<evidence type="ECO:0000313" key="2">
    <source>
        <dbReference type="Proteomes" id="UP000789739"/>
    </source>
</evidence>
<proteinExistence type="predicted"/>
<evidence type="ECO:0000313" key="1">
    <source>
        <dbReference type="EMBL" id="CAG8630395.1"/>
    </source>
</evidence>
<dbReference type="AlphaFoldDB" id="A0A9N9GVV7"/>
<sequence length="122" mass="13656">MVLNNKGRPSEDVFIREASIAQEAVRRKQRSSYVPKFLRLEDVRSVVGIKLYDVLAARQKWHFVTVNKDGSPTGVTVAAIGYTPLARPPTALYNAIVAIDLYEVQQAVLASQIKRIIHKNPL</sequence>
<accession>A0A9N9GVV7</accession>
<organism evidence="1 2">
    <name type="scientific">Paraglomus brasilianum</name>
    <dbReference type="NCBI Taxonomy" id="144538"/>
    <lineage>
        <taxon>Eukaryota</taxon>
        <taxon>Fungi</taxon>
        <taxon>Fungi incertae sedis</taxon>
        <taxon>Mucoromycota</taxon>
        <taxon>Glomeromycotina</taxon>
        <taxon>Glomeromycetes</taxon>
        <taxon>Paraglomerales</taxon>
        <taxon>Paraglomeraceae</taxon>
        <taxon>Paraglomus</taxon>
    </lineage>
</organism>